<evidence type="ECO:0000259" key="1">
    <source>
        <dbReference type="Pfam" id="PF13843"/>
    </source>
</evidence>
<dbReference type="AlphaFoldDB" id="A0A2A4JVC6"/>
<sequence length="593" mass="68587">MAQRSDVHIARWLEEDREEDFIDGPAGSDDDLDHLEEQLYSTTTEYASVADDDTDMDDLDWETVFNAIEGPSPCFNLGLEGTKWMKDPMDSRVALQSNINPNIVPGPKDFAKTRKTPSECFDLFFDESIIYMIAKFTNERIIKEQKKFARERDAKLTDEVEIYALLGILFLSGNIKTSRENFLQLFESKRGIGMEAIYLAMSSQRYRFLMKNLRFNDPATERITEDKMAPIRVLFQIVVNNFQKHFTPSHELTLGELMTPYKGRCVFRQYMPKKAVKYGIKMFALVDCQYPYTYNLELYVGDNPGPYDVSNSKVDIVVRMTDPIQGEYRNVTMNNWFTSLVAGEALFDKRITIVGALKPTSKEVPRVFRSIKDKALYSSHFGFCHVAALVQYICKPDKAILIMSTKHYQGFININSGDQLKPEMLVYYNRTKNAVETIDKMCSKNDVTRNSRRWPLTILFRLLNIAAINALCVLTINRGQERSVRREFLTELALSMIKPLVQRRMYTDNIPKIIKQKMCELLNMPIPLDVELQIELNDKPSTCGRNGPRGRCHVCRRGRLNRTTREVCVICTKFTCFEHSKYMCTNCFIRHTN</sequence>
<protein>
    <recommendedName>
        <fullName evidence="1">PiggyBac transposable element-derived protein domain-containing protein</fullName>
    </recommendedName>
</protein>
<feature type="domain" description="PiggyBac transposable element-derived protein" evidence="1">
    <location>
        <begin position="116"/>
        <end position="470"/>
    </location>
</feature>
<dbReference type="PANTHER" id="PTHR46599">
    <property type="entry name" value="PIGGYBAC TRANSPOSABLE ELEMENT-DERIVED PROTEIN 4"/>
    <property type="match status" value="1"/>
</dbReference>
<accession>A0A2A4JVC6</accession>
<dbReference type="InterPro" id="IPR029526">
    <property type="entry name" value="PGBD"/>
</dbReference>
<dbReference type="STRING" id="7102.A0A2A4JVC6"/>
<dbReference type="Pfam" id="PF13843">
    <property type="entry name" value="DDE_Tnp_1_7"/>
    <property type="match status" value="1"/>
</dbReference>
<reference evidence="2" key="1">
    <citation type="submission" date="2017-09" db="EMBL/GenBank/DDBJ databases">
        <title>Contemporary evolution of a Lepidopteran species, Heliothis virescens, in response to modern agricultural practices.</title>
        <authorList>
            <person name="Fritz M.L."/>
            <person name="Deyonke A.M."/>
            <person name="Papanicolaou A."/>
            <person name="Micinski S."/>
            <person name="Westbrook J."/>
            <person name="Gould F."/>
        </authorList>
    </citation>
    <scope>NUCLEOTIDE SEQUENCE [LARGE SCALE GENOMIC DNA]</scope>
    <source>
        <strain evidence="2">HvINT-</strain>
        <tissue evidence="2">Whole body</tissue>
    </source>
</reference>
<dbReference type="EMBL" id="NWSH01000506">
    <property type="protein sequence ID" value="PCG75987.1"/>
    <property type="molecule type" value="Genomic_DNA"/>
</dbReference>
<proteinExistence type="predicted"/>
<name>A0A2A4JVC6_HELVI</name>
<comment type="caution">
    <text evidence="2">The sequence shown here is derived from an EMBL/GenBank/DDBJ whole genome shotgun (WGS) entry which is preliminary data.</text>
</comment>
<dbReference type="PANTHER" id="PTHR46599:SF3">
    <property type="entry name" value="PIGGYBAC TRANSPOSABLE ELEMENT-DERIVED PROTEIN 4"/>
    <property type="match status" value="1"/>
</dbReference>
<evidence type="ECO:0000313" key="2">
    <source>
        <dbReference type="EMBL" id="PCG75987.1"/>
    </source>
</evidence>
<organism evidence="2">
    <name type="scientific">Heliothis virescens</name>
    <name type="common">Tobacco budworm moth</name>
    <dbReference type="NCBI Taxonomy" id="7102"/>
    <lineage>
        <taxon>Eukaryota</taxon>
        <taxon>Metazoa</taxon>
        <taxon>Ecdysozoa</taxon>
        <taxon>Arthropoda</taxon>
        <taxon>Hexapoda</taxon>
        <taxon>Insecta</taxon>
        <taxon>Pterygota</taxon>
        <taxon>Neoptera</taxon>
        <taxon>Endopterygota</taxon>
        <taxon>Lepidoptera</taxon>
        <taxon>Glossata</taxon>
        <taxon>Ditrysia</taxon>
        <taxon>Noctuoidea</taxon>
        <taxon>Noctuidae</taxon>
        <taxon>Heliothinae</taxon>
        <taxon>Heliothis</taxon>
    </lineage>
</organism>
<gene>
    <name evidence="2" type="ORF">B5V51_10590</name>
</gene>